<organism evidence="10 11">
    <name type="scientific">Striga asiatica</name>
    <name type="common">Asiatic witchweed</name>
    <name type="synonym">Buchnera asiatica</name>
    <dbReference type="NCBI Taxonomy" id="4170"/>
    <lineage>
        <taxon>Eukaryota</taxon>
        <taxon>Viridiplantae</taxon>
        <taxon>Streptophyta</taxon>
        <taxon>Embryophyta</taxon>
        <taxon>Tracheophyta</taxon>
        <taxon>Spermatophyta</taxon>
        <taxon>Magnoliopsida</taxon>
        <taxon>eudicotyledons</taxon>
        <taxon>Gunneridae</taxon>
        <taxon>Pentapetalae</taxon>
        <taxon>asterids</taxon>
        <taxon>lamiids</taxon>
        <taxon>Lamiales</taxon>
        <taxon>Orobanchaceae</taxon>
        <taxon>Buchnereae</taxon>
        <taxon>Striga</taxon>
    </lineage>
</organism>
<evidence type="ECO:0000256" key="7">
    <source>
        <dbReference type="SAM" id="Phobius"/>
    </source>
</evidence>
<evidence type="ECO:0000313" key="10">
    <source>
        <dbReference type="EMBL" id="GER26961.1"/>
    </source>
</evidence>
<evidence type="ECO:0000256" key="5">
    <source>
        <dbReference type="ARBA" id="ARBA00022989"/>
    </source>
</evidence>
<proteinExistence type="inferred from homology"/>
<dbReference type="EMBL" id="BKCP01001336">
    <property type="protein sequence ID" value="GER26961.1"/>
    <property type="molecule type" value="Genomic_DNA"/>
</dbReference>
<dbReference type="Pfam" id="PF04756">
    <property type="entry name" value="OST3_OST6"/>
    <property type="match status" value="1"/>
</dbReference>
<feature type="domain" description="AAA-type ATPase N-terminal" evidence="9">
    <location>
        <begin position="75"/>
        <end position="126"/>
    </location>
</feature>
<evidence type="ECO:0000259" key="8">
    <source>
        <dbReference type="Pfam" id="PF13839"/>
    </source>
</evidence>
<name>A0A5A7P323_STRAF</name>
<feature type="transmembrane region" description="Helical" evidence="7">
    <location>
        <begin position="412"/>
        <end position="434"/>
    </location>
</feature>
<evidence type="ECO:0000313" key="11">
    <source>
        <dbReference type="Proteomes" id="UP000325081"/>
    </source>
</evidence>
<dbReference type="GO" id="GO:0016616">
    <property type="term" value="F:oxidoreductase activity, acting on the CH-OH group of donors, NAD or NADP as acceptor"/>
    <property type="evidence" value="ECO:0007669"/>
    <property type="project" value="InterPro"/>
</dbReference>
<dbReference type="AlphaFoldDB" id="A0A5A7P323"/>
<evidence type="ECO:0000256" key="3">
    <source>
        <dbReference type="ARBA" id="ARBA00009376"/>
    </source>
</evidence>
<keyword evidence="11" id="KW-1185">Reference proteome</keyword>
<dbReference type="Pfam" id="PF13839">
    <property type="entry name" value="PC-Esterase"/>
    <property type="match status" value="1"/>
</dbReference>
<comment type="caution">
    <text evidence="10">The sequence shown here is derived from an EMBL/GenBank/DDBJ whole genome shotgun (WGS) entry which is preliminary data.</text>
</comment>
<evidence type="ECO:0000256" key="6">
    <source>
        <dbReference type="ARBA" id="ARBA00023136"/>
    </source>
</evidence>
<evidence type="ECO:0000259" key="9">
    <source>
        <dbReference type="Pfam" id="PF14363"/>
    </source>
</evidence>
<keyword evidence="6 7" id="KW-0472">Membrane</keyword>
<dbReference type="Proteomes" id="UP000325081">
    <property type="component" value="Unassembled WGS sequence"/>
</dbReference>
<protein>
    <submittedName>
        <fullName evidence="10">Oligosaccharyltransferase complex subunit OSTC</fullName>
    </submittedName>
</protein>
<feature type="transmembrane region" description="Helical" evidence="7">
    <location>
        <begin position="502"/>
        <end position="521"/>
    </location>
</feature>
<dbReference type="InterPro" id="IPR042416">
    <property type="entry name" value="OSTC"/>
</dbReference>
<dbReference type="PANTHER" id="PTHR13160:SF4">
    <property type="entry name" value="OLIGOSACCHARYLTRANSFERASE COMPLEX SUBUNIT OSTC"/>
    <property type="match status" value="1"/>
</dbReference>
<evidence type="ECO:0000256" key="4">
    <source>
        <dbReference type="ARBA" id="ARBA00022692"/>
    </source>
</evidence>
<dbReference type="GO" id="GO:0008250">
    <property type="term" value="C:oligosaccharyltransferase complex"/>
    <property type="evidence" value="ECO:0007669"/>
    <property type="project" value="InterPro"/>
</dbReference>
<feature type="transmembrane region" description="Helical" evidence="7">
    <location>
        <begin position="465"/>
        <end position="490"/>
    </location>
</feature>
<feature type="domain" description="Trichome birefringence-like C-terminal" evidence="8">
    <location>
        <begin position="197"/>
        <end position="267"/>
    </location>
</feature>
<evidence type="ECO:0000256" key="1">
    <source>
        <dbReference type="ARBA" id="ARBA00004141"/>
    </source>
</evidence>
<reference evidence="11" key="1">
    <citation type="journal article" date="2019" name="Curr. Biol.">
        <title>Genome Sequence of Striga asiatica Provides Insight into the Evolution of Plant Parasitism.</title>
        <authorList>
            <person name="Yoshida S."/>
            <person name="Kim S."/>
            <person name="Wafula E.K."/>
            <person name="Tanskanen J."/>
            <person name="Kim Y.M."/>
            <person name="Honaas L."/>
            <person name="Yang Z."/>
            <person name="Spallek T."/>
            <person name="Conn C.E."/>
            <person name="Ichihashi Y."/>
            <person name="Cheong K."/>
            <person name="Cui S."/>
            <person name="Der J.P."/>
            <person name="Gundlach H."/>
            <person name="Jiao Y."/>
            <person name="Hori C."/>
            <person name="Ishida J.K."/>
            <person name="Kasahara H."/>
            <person name="Kiba T."/>
            <person name="Kim M.S."/>
            <person name="Koo N."/>
            <person name="Laohavisit A."/>
            <person name="Lee Y.H."/>
            <person name="Lumba S."/>
            <person name="McCourt P."/>
            <person name="Mortimer J.C."/>
            <person name="Mutuku J.M."/>
            <person name="Nomura T."/>
            <person name="Sasaki-Sekimoto Y."/>
            <person name="Seto Y."/>
            <person name="Wang Y."/>
            <person name="Wakatake T."/>
            <person name="Sakakibara H."/>
            <person name="Demura T."/>
            <person name="Yamaguchi S."/>
            <person name="Yoneyama K."/>
            <person name="Manabe R.I."/>
            <person name="Nelson D.C."/>
            <person name="Schulman A.H."/>
            <person name="Timko M.P."/>
            <person name="dePamphilis C.W."/>
            <person name="Choi D."/>
            <person name="Shirasu K."/>
        </authorList>
    </citation>
    <scope>NUCLEOTIDE SEQUENCE [LARGE SCALE GENOMIC DNA]</scope>
    <source>
        <strain evidence="11">cv. UVA1</strain>
    </source>
</reference>
<dbReference type="InterPro" id="IPR021149">
    <property type="entry name" value="OligosaccharylTrfase_OST3/OST6"/>
</dbReference>
<comment type="similarity">
    <text evidence="2">Belongs to the PC-esterase family. TBL subfamily.</text>
</comment>
<dbReference type="InterPro" id="IPR026057">
    <property type="entry name" value="TBL_C"/>
</dbReference>
<keyword evidence="5 7" id="KW-1133">Transmembrane helix</keyword>
<keyword evidence="4 7" id="KW-0812">Transmembrane</keyword>
<accession>A0A5A7P323</accession>
<gene>
    <name evidence="10" type="ORF">STAS_02629</name>
</gene>
<dbReference type="PANTHER" id="PTHR13160">
    <property type="entry name" value="OLIGOSACCHARYLTRANSFERASE COMPLEX SUBUNIT OSTC"/>
    <property type="match status" value="1"/>
</dbReference>
<sequence>MDGPTHFDLSTLNHQIYSNLTAKSWIFFSCKQLFPVLFLSVHSFPKKYTAKKILSAAGSIAATAVVVHAVANDLLPPELHDHILSGIRRLLSAFSNQLTTVIYEFDGLDPNDIYQAAEAYLGPKLCLNAPIGKEGVEEFVKKDLEGLTEYESKGLEELKPELKPNIEKGVDFVRKVETILFVICVCQWGRMGRPSVQDCKGQTKPVEGPNYPGTRPSGDEVVKSVLNKMKRPAFLLDIVLMTQLRKDGHPSTYSGGGQLDCSHWCLAESVMLISPNLLPKSSGVKLTEFELVLGEKTYNGTNNRKQDPVILQLNLEGYNGSVPVILILDRRPRRPGRFRWEEVVGDGADNHGSCGDEARGGEDFFGGLGLLLVGHSSPPLPLFHVVRILPFSFLRPPRLRLKLPSFTLPSPMTVYALILLTYFMVVSGVVYDVIVEPPGIGSTQDHFTGAVRPVVFLQGRVNGQYIIEGLSSGFMFVLGGLGIVLLDLALDKNRAKSVKESYAMTGVAFVVFSYVMSMLFIRIKIPGYLR</sequence>
<keyword evidence="10" id="KW-0808">Transferase</keyword>
<comment type="similarity">
    <text evidence="3">Belongs to the OSTC family.</text>
</comment>
<dbReference type="GO" id="GO:0016740">
    <property type="term" value="F:transferase activity"/>
    <property type="evidence" value="ECO:0007669"/>
    <property type="project" value="UniProtKB-KW"/>
</dbReference>
<comment type="subcellular location">
    <subcellularLocation>
        <location evidence="1">Membrane</location>
        <topology evidence="1">Multi-pass membrane protein</topology>
    </subcellularLocation>
</comment>
<dbReference type="InterPro" id="IPR025753">
    <property type="entry name" value="AAA_N_dom"/>
</dbReference>
<dbReference type="Gene3D" id="3.90.110.10">
    <property type="entry name" value="Lactate dehydrogenase/glycoside hydrolase, family 4, C-terminal"/>
    <property type="match status" value="1"/>
</dbReference>
<evidence type="ECO:0000256" key="2">
    <source>
        <dbReference type="ARBA" id="ARBA00007727"/>
    </source>
</evidence>
<dbReference type="OrthoDB" id="10256333at2759"/>
<dbReference type="Pfam" id="PF14363">
    <property type="entry name" value="AAA_assoc"/>
    <property type="match status" value="1"/>
</dbReference>
<dbReference type="InterPro" id="IPR015955">
    <property type="entry name" value="Lactate_DH/Glyco_Ohase_4_C"/>
</dbReference>